<sequence length="99" mass="11826">MYPDFTWPSLLEFTQKHYKADTRTLDAFSSVKKMISHKVKEGCFWWVNCEEKHNRNTKHKRPALQLGVVVLLVLGESYLCKWKDLSDHDDIRRNKELFV</sequence>
<dbReference type="AlphaFoldDB" id="A0AAN9R625"/>
<proteinExistence type="predicted"/>
<dbReference type="EMBL" id="JAYMYQ010000001">
    <property type="protein sequence ID" value="KAK7360587.1"/>
    <property type="molecule type" value="Genomic_DNA"/>
</dbReference>
<reference evidence="1 2" key="1">
    <citation type="submission" date="2024-01" db="EMBL/GenBank/DDBJ databases">
        <title>The genomes of 5 underutilized Papilionoideae crops provide insights into root nodulation and disease resistanc.</title>
        <authorList>
            <person name="Jiang F."/>
        </authorList>
    </citation>
    <scope>NUCLEOTIDE SEQUENCE [LARGE SCALE GENOMIC DNA]</scope>
    <source>
        <strain evidence="1">LVBAO_FW01</strain>
        <tissue evidence="1">Leaves</tissue>
    </source>
</reference>
<dbReference type="Proteomes" id="UP001367508">
    <property type="component" value="Unassembled WGS sequence"/>
</dbReference>
<gene>
    <name evidence="1" type="ORF">VNO77_02594</name>
</gene>
<accession>A0AAN9R625</accession>
<comment type="caution">
    <text evidence="1">The sequence shown here is derived from an EMBL/GenBank/DDBJ whole genome shotgun (WGS) entry which is preliminary data.</text>
</comment>
<evidence type="ECO:0000313" key="2">
    <source>
        <dbReference type="Proteomes" id="UP001367508"/>
    </source>
</evidence>
<organism evidence="1 2">
    <name type="scientific">Canavalia gladiata</name>
    <name type="common">Sword bean</name>
    <name type="synonym">Dolichos gladiatus</name>
    <dbReference type="NCBI Taxonomy" id="3824"/>
    <lineage>
        <taxon>Eukaryota</taxon>
        <taxon>Viridiplantae</taxon>
        <taxon>Streptophyta</taxon>
        <taxon>Embryophyta</taxon>
        <taxon>Tracheophyta</taxon>
        <taxon>Spermatophyta</taxon>
        <taxon>Magnoliopsida</taxon>
        <taxon>eudicotyledons</taxon>
        <taxon>Gunneridae</taxon>
        <taxon>Pentapetalae</taxon>
        <taxon>rosids</taxon>
        <taxon>fabids</taxon>
        <taxon>Fabales</taxon>
        <taxon>Fabaceae</taxon>
        <taxon>Papilionoideae</taxon>
        <taxon>50 kb inversion clade</taxon>
        <taxon>NPAAA clade</taxon>
        <taxon>indigoferoid/millettioid clade</taxon>
        <taxon>Phaseoleae</taxon>
        <taxon>Canavalia</taxon>
    </lineage>
</organism>
<protein>
    <submittedName>
        <fullName evidence="1">Uncharacterized protein</fullName>
    </submittedName>
</protein>
<keyword evidence="2" id="KW-1185">Reference proteome</keyword>
<name>A0AAN9R625_CANGL</name>
<evidence type="ECO:0000313" key="1">
    <source>
        <dbReference type="EMBL" id="KAK7360587.1"/>
    </source>
</evidence>